<name>A0A0M0HZC6_9VIBR</name>
<dbReference type="PATRIC" id="fig|171383.3.peg.3043"/>
<gene>
    <name evidence="1" type="ORF">AKJ31_14865</name>
</gene>
<evidence type="ECO:0000313" key="2">
    <source>
        <dbReference type="Proteomes" id="UP000037530"/>
    </source>
</evidence>
<organism evidence="1 2">
    <name type="scientific">Vibrio hepatarius</name>
    <dbReference type="NCBI Taxonomy" id="171383"/>
    <lineage>
        <taxon>Bacteria</taxon>
        <taxon>Pseudomonadati</taxon>
        <taxon>Pseudomonadota</taxon>
        <taxon>Gammaproteobacteria</taxon>
        <taxon>Vibrionales</taxon>
        <taxon>Vibrionaceae</taxon>
        <taxon>Vibrio</taxon>
        <taxon>Vibrio oreintalis group</taxon>
    </lineage>
</organism>
<dbReference type="AlphaFoldDB" id="A0A0M0HZC6"/>
<protein>
    <submittedName>
        <fullName evidence="1">Uncharacterized protein</fullName>
    </submittedName>
</protein>
<sequence length="212" mass="24087">MSTKRIFLDRKSKTIVHAIEEERQSFRDMRAGLEPEKQFTSISRVLLKQGSRQQGRGNDVFNELMNEGQFEEVTADSLIVKKQLSDTDLDFVTGKLLAKLGMTGAKKFEYARAIIAALDVGESLIENTQSCTAQPQSEDEMSSTIRELILVEAKVVADEFDKEGLIDWRVRDSLIARFRLSVRRRLRNVEGHNFVTTSVNRCLDQFLTSQPA</sequence>
<keyword evidence="2" id="KW-1185">Reference proteome</keyword>
<reference evidence="2" key="1">
    <citation type="submission" date="2015-08" db="EMBL/GenBank/DDBJ databases">
        <title>Vibrio galatheae sp. nov., a novel member of the Vibrionaceae family isolated from the Solomon Islands.</title>
        <authorList>
            <person name="Giubergia S."/>
            <person name="Machado H."/>
            <person name="Mateiu R.V."/>
            <person name="Gram L."/>
        </authorList>
    </citation>
    <scope>NUCLEOTIDE SEQUENCE [LARGE SCALE GENOMIC DNA]</scope>
    <source>
        <strain evidence="2">DSM 19134</strain>
    </source>
</reference>
<evidence type="ECO:0000313" key="1">
    <source>
        <dbReference type="EMBL" id="KOO06973.1"/>
    </source>
</evidence>
<dbReference type="STRING" id="171383.AKJ31_14865"/>
<proteinExistence type="predicted"/>
<dbReference type="Proteomes" id="UP000037530">
    <property type="component" value="Unassembled WGS sequence"/>
</dbReference>
<dbReference type="RefSeq" id="WP_053409901.1">
    <property type="nucleotide sequence ID" value="NZ_LHPI01000013.1"/>
</dbReference>
<dbReference type="EMBL" id="LHPI01000013">
    <property type="protein sequence ID" value="KOO06973.1"/>
    <property type="molecule type" value="Genomic_DNA"/>
</dbReference>
<comment type="caution">
    <text evidence="1">The sequence shown here is derived from an EMBL/GenBank/DDBJ whole genome shotgun (WGS) entry which is preliminary data.</text>
</comment>
<accession>A0A0M0HZC6</accession>
<dbReference type="OrthoDB" id="10002248at2"/>